<dbReference type="PANTHER" id="PTHR24231:SF35">
    <property type="entry name" value="P2Y PURINOCEPTOR 4-LIKE"/>
    <property type="match status" value="1"/>
</dbReference>
<dbReference type="AlphaFoldDB" id="A0A9Q1D9Q1"/>
<keyword evidence="5 9" id="KW-0297">G-protein coupled receptor</keyword>
<gene>
    <name evidence="12" type="ORF">COCON_G00158480</name>
</gene>
<dbReference type="Proteomes" id="UP001152803">
    <property type="component" value="Unassembled WGS sequence"/>
</dbReference>
<dbReference type="SUPFAM" id="SSF81321">
    <property type="entry name" value="Family A G protein-coupled receptor-like"/>
    <property type="match status" value="1"/>
</dbReference>
<evidence type="ECO:0000259" key="11">
    <source>
        <dbReference type="PROSITE" id="PS50262"/>
    </source>
</evidence>
<evidence type="ECO:0000256" key="3">
    <source>
        <dbReference type="ARBA" id="ARBA00022692"/>
    </source>
</evidence>
<feature type="transmembrane region" description="Helical" evidence="10">
    <location>
        <begin position="118"/>
        <end position="138"/>
    </location>
</feature>
<dbReference type="InterPro" id="IPR000276">
    <property type="entry name" value="GPCR_Rhodpsn"/>
</dbReference>
<feature type="transmembrane region" description="Helical" evidence="10">
    <location>
        <begin position="337"/>
        <end position="356"/>
    </location>
</feature>
<dbReference type="Pfam" id="PF00001">
    <property type="entry name" value="7tm_1"/>
    <property type="match status" value="1"/>
</dbReference>
<feature type="transmembrane region" description="Helical" evidence="10">
    <location>
        <begin position="82"/>
        <end position="106"/>
    </location>
</feature>
<comment type="caution">
    <text evidence="12">The sequence shown here is derived from an EMBL/GenBank/DDBJ whole genome shotgun (WGS) entry which is preliminary data.</text>
</comment>
<proteinExistence type="inferred from homology"/>
<evidence type="ECO:0000256" key="9">
    <source>
        <dbReference type="RuleBase" id="RU000688"/>
    </source>
</evidence>
<dbReference type="OrthoDB" id="10018446at2759"/>
<accession>A0A9Q1D9Q1</accession>
<feature type="transmembrane region" description="Helical" evidence="10">
    <location>
        <begin position="201"/>
        <end position="222"/>
    </location>
</feature>
<feature type="transmembrane region" description="Helical" evidence="10">
    <location>
        <begin position="290"/>
        <end position="310"/>
    </location>
</feature>
<dbReference type="InterPro" id="IPR017452">
    <property type="entry name" value="GPCR_Rhodpsn_7TM"/>
</dbReference>
<dbReference type="GO" id="GO:0004930">
    <property type="term" value="F:G protein-coupled receptor activity"/>
    <property type="evidence" value="ECO:0007669"/>
    <property type="project" value="UniProtKB-KW"/>
</dbReference>
<evidence type="ECO:0000256" key="6">
    <source>
        <dbReference type="ARBA" id="ARBA00023136"/>
    </source>
</evidence>
<evidence type="ECO:0000256" key="4">
    <source>
        <dbReference type="ARBA" id="ARBA00022989"/>
    </source>
</evidence>
<evidence type="ECO:0000313" key="12">
    <source>
        <dbReference type="EMBL" id="KAJ8263391.1"/>
    </source>
</evidence>
<evidence type="ECO:0000256" key="8">
    <source>
        <dbReference type="ARBA" id="ARBA00023224"/>
    </source>
</evidence>
<organism evidence="12 13">
    <name type="scientific">Conger conger</name>
    <name type="common">Conger eel</name>
    <name type="synonym">Muraena conger</name>
    <dbReference type="NCBI Taxonomy" id="82655"/>
    <lineage>
        <taxon>Eukaryota</taxon>
        <taxon>Metazoa</taxon>
        <taxon>Chordata</taxon>
        <taxon>Craniata</taxon>
        <taxon>Vertebrata</taxon>
        <taxon>Euteleostomi</taxon>
        <taxon>Actinopterygii</taxon>
        <taxon>Neopterygii</taxon>
        <taxon>Teleostei</taxon>
        <taxon>Anguilliformes</taxon>
        <taxon>Congridae</taxon>
        <taxon>Conger</taxon>
    </lineage>
</organism>
<comment type="similarity">
    <text evidence="9">Belongs to the G-protein coupled receptor 1 family.</text>
</comment>
<protein>
    <recommendedName>
        <fullName evidence="11">G-protein coupled receptors family 1 profile domain-containing protein</fullName>
    </recommendedName>
</protein>
<name>A0A9Q1D9Q1_CONCO</name>
<dbReference type="PRINTS" id="PR00237">
    <property type="entry name" value="GPCRRHODOPSN"/>
</dbReference>
<keyword evidence="13" id="KW-1185">Reference proteome</keyword>
<reference evidence="12" key="1">
    <citation type="journal article" date="2023" name="Science">
        <title>Genome structures resolve the early diversification of teleost fishes.</title>
        <authorList>
            <person name="Parey E."/>
            <person name="Louis A."/>
            <person name="Montfort J."/>
            <person name="Bouchez O."/>
            <person name="Roques C."/>
            <person name="Iampietro C."/>
            <person name="Lluch J."/>
            <person name="Castinel A."/>
            <person name="Donnadieu C."/>
            <person name="Desvignes T."/>
            <person name="Floi Bucao C."/>
            <person name="Jouanno E."/>
            <person name="Wen M."/>
            <person name="Mejri S."/>
            <person name="Dirks R."/>
            <person name="Jansen H."/>
            <person name="Henkel C."/>
            <person name="Chen W.J."/>
            <person name="Zahm M."/>
            <person name="Cabau C."/>
            <person name="Klopp C."/>
            <person name="Thompson A.W."/>
            <person name="Robinson-Rechavi M."/>
            <person name="Braasch I."/>
            <person name="Lecointre G."/>
            <person name="Bobe J."/>
            <person name="Postlethwait J.H."/>
            <person name="Berthelot C."/>
            <person name="Roest Crollius H."/>
            <person name="Guiguen Y."/>
        </authorList>
    </citation>
    <scope>NUCLEOTIDE SEQUENCE</scope>
    <source>
        <strain evidence="12">Concon-B</strain>
    </source>
</reference>
<evidence type="ECO:0000313" key="13">
    <source>
        <dbReference type="Proteomes" id="UP001152803"/>
    </source>
</evidence>
<feature type="domain" description="G-protein coupled receptors family 1 profile" evidence="11">
    <location>
        <begin position="98"/>
        <end position="354"/>
    </location>
</feature>
<dbReference type="GO" id="GO:0005886">
    <property type="term" value="C:plasma membrane"/>
    <property type="evidence" value="ECO:0007669"/>
    <property type="project" value="UniProtKB-SubCell"/>
</dbReference>
<dbReference type="PANTHER" id="PTHR24231">
    <property type="entry name" value="PURINOCEPTOR-RELATED G-PROTEIN COUPLED RECEPTOR"/>
    <property type="match status" value="1"/>
</dbReference>
<keyword evidence="7 9" id="KW-0675">Receptor</keyword>
<dbReference type="EMBL" id="JAFJMO010000011">
    <property type="protein sequence ID" value="KAJ8263391.1"/>
    <property type="molecule type" value="Genomic_DNA"/>
</dbReference>
<keyword evidence="8 9" id="KW-0807">Transducer</keyword>
<evidence type="ECO:0000256" key="10">
    <source>
        <dbReference type="SAM" id="Phobius"/>
    </source>
</evidence>
<evidence type="ECO:0000256" key="1">
    <source>
        <dbReference type="ARBA" id="ARBA00004651"/>
    </source>
</evidence>
<keyword evidence="6 10" id="KW-0472">Membrane</keyword>
<feature type="transmembrane region" description="Helical" evidence="10">
    <location>
        <begin position="158"/>
        <end position="181"/>
    </location>
</feature>
<keyword evidence="3 9" id="KW-0812">Transmembrane</keyword>
<dbReference type="PROSITE" id="PS00237">
    <property type="entry name" value="G_PROTEIN_RECEP_F1_1"/>
    <property type="match status" value="1"/>
</dbReference>
<keyword evidence="4 10" id="KW-1133">Transmembrane helix</keyword>
<dbReference type="PROSITE" id="PS50262">
    <property type="entry name" value="G_PROTEIN_RECEP_F1_2"/>
    <property type="match status" value="1"/>
</dbReference>
<evidence type="ECO:0000256" key="5">
    <source>
        <dbReference type="ARBA" id="ARBA00023040"/>
    </source>
</evidence>
<keyword evidence="2" id="KW-1003">Cell membrane</keyword>
<comment type="subcellular location">
    <subcellularLocation>
        <location evidence="1">Cell membrane</location>
        <topology evidence="1">Multi-pass membrane protein</topology>
    </subcellularLocation>
</comment>
<evidence type="ECO:0000256" key="7">
    <source>
        <dbReference type="ARBA" id="ARBA00023170"/>
    </source>
</evidence>
<feature type="transmembrane region" description="Helical" evidence="10">
    <location>
        <begin position="242"/>
        <end position="269"/>
    </location>
</feature>
<dbReference type="Gene3D" id="1.20.1070.10">
    <property type="entry name" value="Rhodopsin 7-helix transmembrane proteins"/>
    <property type="match status" value="1"/>
</dbReference>
<evidence type="ECO:0000256" key="2">
    <source>
        <dbReference type="ARBA" id="ARBA00022475"/>
    </source>
</evidence>
<sequence>MHLFVVAVEKLGVEESFVELRPFLFESHPEDHLIHLFTQVTRPVLISSKLNVFQKMNGMLSPSIFPINHSLSVPCEPGPQHISITILVCLLGLGGALLNSFSLWVFCFRMKTWSAGTILQFHLGLSDAMATPAIPLMATSFAMGSCWPFRQFVCQLKIALLGMHFYGSVVFLTLISVHRYVAVVRHKSNSAMKRVGFIHKVCGAVWLFLLVQGMSCFVFLGTSQVGNCTQCLNIHQGEYIDAYFAINFVLLFFAFLLPFSIAAVCYCRLASSVSRINANSAKGQAIKARSLKMVAVCLLIFAVCFAPLNVTRTVGVMIKKYYPEQCRLLLKVETTYYIAWILACANSCFDPLLYCFGSPDFNRAVRSSLKWLGHRFQEASSNNEQDSLELPTRTAHSITFLDKEAPSNTSK</sequence>